<evidence type="ECO:0000256" key="1">
    <source>
        <dbReference type="SAM" id="MobiDB-lite"/>
    </source>
</evidence>
<dbReference type="EMBL" id="AONQ01000001">
    <property type="protein sequence ID" value="EME72060.1"/>
    <property type="molecule type" value="Genomic_DNA"/>
</dbReference>
<evidence type="ECO:0000313" key="4">
    <source>
        <dbReference type="Proteomes" id="UP000011744"/>
    </source>
</evidence>
<organism evidence="3 4">
    <name type="scientific">Paramagnetospirillum caucaseum</name>
    <dbReference type="NCBI Taxonomy" id="1244869"/>
    <lineage>
        <taxon>Bacteria</taxon>
        <taxon>Pseudomonadati</taxon>
        <taxon>Pseudomonadota</taxon>
        <taxon>Alphaproteobacteria</taxon>
        <taxon>Rhodospirillales</taxon>
        <taxon>Magnetospirillaceae</taxon>
        <taxon>Paramagnetospirillum</taxon>
    </lineage>
</organism>
<feature type="chain" id="PRO_5004030031" description="DUF2946 domain-containing protein" evidence="2">
    <location>
        <begin position="32"/>
        <end position="123"/>
    </location>
</feature>
<evidence type="ECO:0008006" key="5">
    <source>
        <dbReference type="Google" id="ProtNLM"/>
    </source>
</evidence>
<sequence length="123" mass="12323">MRDVLSRLLRLGLPALLLVAAAVLWSGGAQAGEGMHHHDGAHAAPCHEQAAEQSRPAAGHIPAGHGCPDCLCLTPGCGSASAALPLMAEASPLAFTLAPPQAAAPARLVTQALTGPPAEPPRL</sequence>
<dbReference type="RefSeq" id="WP_008613185.1">
    <property type="nucleotide sequence ID" value="NZ_AONQ01000001.1"/>
</dbReference>
<reference evidence="3 4" key="1">
    <citation type="journal article" date="2014" name="Genome Announc.">
        <title>Draft Genome Sequence of Magnetospirillum sp. Strain SO-1, a Freshwater Magnetotactic Bacterium Isolated from the Ol'khovka River, Russia.</title>
        <authorList>
            <person name="Grouzdev D.S."/>
            <person name="Dziuba M.V."/>
            <person name="Sukhacheva M.S."/>
            <person name="Mardanov A.V."/>
            <person name="Beletskiy A.V."/>
            <person name="Kuznetsov B.B."/>
            <person name="Skryabin K.G."/>
        </authorList>
    </citation>
    <scope>NUCLEOTIDE SEQUENCE [LARGE SCALE GENOMIC DNA]</scope>
    <source>
        <strain evidence="3 4">SO-1</strain>
    </source>
</reference>
<dbReference type="STRING" id="1244869.H261_00735"/>
<feature type="signal peptide" evidence="2">
    <location>
        <begin position="1"/>
        <end position="31"/>
    </location>
</feature>
<evidence type="ECO:0000313" key="3">
    <source>
        <dbReference type="EMBL" id="EME72060.1"/>
    </source>
</evidence>
<dbReference type="Proteomes" id="UP000011744">
    <property type="component" value="Unassembled WGS sequence"/>
</dbReference>
<protein>
    <recommendedName>
        <fullName evidence="5">DUF2946 domain-containing protein</fullName>
    </recommendedName>
</protein>
<name>M2ZCA3_9PROT</name>
<dbReference type="OrthoDB" id="7366043at2"/>
<dbReference type="AlphaFoldDB" id="M2ZCA3"/>
<keyword evidence="2" id="KW-0732">Signal</keyword>
<evidence type="ECO:0000256" key="2">
    <source>
        <dbReference type="SAM" id="SignalP"/>
    </source>
</evidence>
<gene>
    <name evidence="3" type="ORF">H261_00735</name>
</gene>
<feature type="region of interest" description="Disordered" evidence="1">
    <location>
        <begin position="32"/>
        <end position="58"/>
    </location>
</feature>
<keyword evidence="4" id="KW-1185">Reference proteome</keyword>
<proteinExistence type="predicted"/>
<accession>M2ZCA3</accession>
<comment type="caution">
    <text evidence="3">The sequence shown here is derived from an EMBL/GenBank/DDBJ whole genome shotgun (WGS) entry which is preliminary data.</text>
</comment>
<dbReference type="PATRIC" id="fig|1244869.3.peg.140"/>